<dbReference type="SMART" id="SM00054">
    <property type="entry name" value="EFh"/>
    <property type="match status" value="2"/>
</dbReference>
<evidence type="ECO:0000256" key="8">
    <source>
        <dbReference type="ARBA" id="ARBA00022793"/>
    </source>
</evidence>
<name>A0A8S2B5F2_ARAAE</name>
<dbReference type="InterPro" id="IPR011009">
    <property type="entry name" value="Kinase-like_dom_sf"/>
</dbReference>
<dbReference type="SUPFAM" id="SSF47473">
    <property type="entry name" value="EF-hand"/>
    <property type="match status" value="1"/>
</dbReference>
<feature type="domain" description="Protein kinase" evidence="20">
    <location>
        <begin position="100"/>
        <end position="439"/>
    </location>
</feature>
<keyword evidence="8" id="KW-0210">Decarboxylase</keyword>
<keyword evidence="16" id="KW-0670">Pyruvate</keyword>
<dbReference type="PROSITE" id="PS00018">
    <property type="entry name" value="EF_HAND_1"/>
    <property type="match status" value="2"/>
</dbReference>
<dbReference type="GO" id="GO:0005524">
    <property type="term" value="F:ATP binding"/>
    <property type="evidence" value="ECO:0007669"/>
    <property type="project" value="InterPro"/>
</dbReference>
<keyword evidence="15" id="KW-1208">Phospholipid metabolism</keyword>
<keyword evidence="9" id="KW-0106">Calcium</keyword>
<evidence type="ECO:0000256" key="12">
    <source>
        <dbReference type="ARBA" id="ARBA00023145"/>
    </source>
</evidence>
<evidence type="ECO:0000256" key="16">
    <source>
        <dbReference type="ARBA" id="ARBA00023317"/>
    </source>
</evidence>
<dbReference type="GO" id="GO:0012505">
    <property type="term" value="C:endomembrane system"/>
    <property type="evidence" value="ECO:0007669"/>
    <property type="project" value="UniProtKB-SubCell"/>
</dbReference>
<feature type="domain" description="EF-hand" evidence="21">
    <location>
        <begin position="1211"/>
        <end position="1246"/>
    </location>
</feature>
<dbReference type="Gene3D" id="1.10.510.10">
    <property type="entry name" value="Transferase(Phosphotransferase) domain 1"/>
    <property type="match status" value="1"/>
</dbReference>
<keyword evidence="14" id="KW-0456">Lyase</keyword>
<dbReference type="EMBL" id="LR999458">
    <property type="protein sequence ID" value="CAE6245037.1"/>
    <property type="molecule type" value="Genomic_DNA"/>
</dbReference>
<dbReference type="GO" id="GO:0008654">
    <property type="term" value="P:phospholipid biosynthetic process"/>
    <property type="evidence" value="ECO:0007669"/>
    <property type="project" value="UniProtKB-KW"/>
</dbReference>
<keyword evidence="12" id="KW-0865">Zymogen</keyword>
<dbReference type="InterPro" id="IPR000719">
    <property type="entry name" value="Prot_kinase_dom"/>
</dbReference>
<comment type="catalytic activity">
    <reaction evidence="17">
        <text>L-threonyl-[protein] + ATP = O-phospho-L-threonyl-[protein] + ADP + H(+)</text>
        <dbReference type="Rhea" id="RHEA:46608"/>
        <dbReference type="Rhea" id="RHEA-COMP:11060"/>
        <dbReference type="Rhea" id="RHEA-COMP:11605"/>
        <dbReference type="ChEBI" id="CHEBI:15378"/>
        <dbReference type="ChEBI" id="CHEBI:30013"/>
        <dbReference type="ChEBI" id="CHEBI:30616"/>
        <dbReference type="ChEBI" id="CHEBI:61977"/>
        <dbReference type="ChEBI" id="CHEBI:456216"/>
        <dbReference type="EC" id="2.7.11.1"/>
    </reaction>
</comment>
<dbReference type="Pfam" id="PF00069">
    <property type="entry name" value="Pkinase"/>
    <property type="match status" value="1"/>
</dbReference>
<protein>
    <recommendedName>
        <fullName evidence="2">non-specific serine/threonine protein kinase</fullName>
        <ecNumber evidence="2">2.7.11.1</ecNumber>
    </recommendedName>
</protein>
<evidence type="ECO:0000256" key="11">
    <source>
        <dbReference type="ARBA" id="ARBA00023136"/>
    </source>
</evidence>
<evidence type="ECO:0000256" key="15">
    <source>
        <dbReference type="ARBA" id="ARBA00023264"/>
    </source>
</evidence>
<keyword evidence="4" id="KW-0723">Serine/threonine-protein kinase</keyword>
<evidence type="ECO:0000256" key="9">
    <source>
        <dbReference type="ARBA" id="ARBA00022837"/>
    </source>
</evidence>
<dbReference type="GO" id="GO:0005509">
    <property type="term" value="F:calcium ion binding"/>
    <property type="evidence" value="ECO:0007669"/>
    <property type="project" value="InterPro"/>
</dbReference>
<evidence type="ECO:0000256" key="3">
    <source>
        <dbReference type="ARBA" id="ARBA00022516"/>
    </source>
</evidence>
<evidence type="ECO:0000256" key="5">
    <source>
        <dbReference type="ARBA" id="ARBA00022723"/>
    </source>
</evidence>
<dbReference type="InterPro" id="IPR002048">
    <property type="entry name" value="EF_hand_dom"/>
</dbReference>
<dbReference type="EC" id="2.7.11.1" evidence="2"/>
<evidence type="ECO:0000256" key="18">
    <source>
        <dbReference type="ARBA" id="ARBA00048679"/>
    </source>
</evidence>
<dbReference type="GO" id="GO:0004674">
    <property type="term" value="F:protein serine/threonine kinase activity"/>
    <property type="evidence" value="ECO:0007669"/>
    <property type="project" value="UniProtKB-KW"/>
</dbReference>
<comment type="subcellular location">
    <subcellularLocation>
        <location evidence="1">Endomembrane system</location>
    </subcellularLocation>
</comment>
<organism evidence="22 23">
    <name type="scientific">Arabidopsis arenosa</name>
    <name type="common">Sand rock-cress</name>
    <name type="synonym">Cardaminopsis arenosa</name>
    <dbReference type="NCBI Taxonomy" id="38785"/>
    <lineage>
        <taxon>Eukaryota</taxon>
        <taxon>Viridiplantae</taxon>
        <taxon>Streptophyta</taxon>
        <taxon>Embryophyta</taxon>
        <taxon>Tracheophyta</taxon>
        <taxon>Spermatophyta</taxon>
        <taxon>Magnoliopsida</taxon>
        <taxon>eudicotyledons</taxon>
        <taxon>Gunneridae</taxon>
        <taxon>Pentapetalae</taxon>
        <taxon>rosids</taxon>
        <taxon>malvids</taxon>
        <taxon>Brassicales</taxon>
        <taxon>Brassicaceae</taxon>
        <taxon>Camelineae</taxon>
        <taxon>Arabidopsis</taxon>
    </lineage>
</organism>
<keyword evidence="10" id="KW-0443">Lipid metabolism</keyword>
<keyword evidence="3" id="KW-0444">Lipid biosynthesis</keyword>
<evidence type="ECO:0000259" key="20">
    <source>
        <dbReference type="PROSITE" id="PS50011"/>
    </source>
</evidence>
<evidence type="ECO:0000313" key="22">
    <source>
        <dbReference type="EMBL" id="CAE6245037.1"/>
    </source>
</evidence>
<dbReference type="Pfam" id="PF13202">
    <property type="entry name" value="EF-hand_5"/>
    <property type="match status" value="2"/>
</dbReference>
<evidence type="ECO:0000256" key="6">
    <source>
        <dbReference type="ARBA" id="ARBA00022737"/>
    </source>
</evidence>
<evidence type="ECO:0000259" key="21">
    <source>
        <dbReference type="PROSITE" id="PS50222"/>
    </source>
</evidence>
<dbReference type="GO" id="GO:0004609">
    <property type="term" value="F:phosphatidylserine decarboxylase activity"/>
    <property type="evidence" value="ECO:0007669"/>
    <property type="project" value="InterPro"/>
</dbReference>
<dbReference type="SMART" id="SM00220">
    <property type="entry name" value="S_TKc"/>
    <property type="match status" value="1"/>
</dbReference>
<dbReference type="PROSITE" id="PS50011">
    <property type="entry name" value="PROTEIN_KINASE_DOM"/>
    <property type="match status" value="1"/>
</dbReference>
<proteinExistence type="predicted"/>
<keyword evidence="6" id="KW-0677">Repeat</keyword>
<evidence type="ECO:0000256" key="7">
    <source>
        <dbReference type="ARBA" id="ARBA00022777"/>
    </source>
</evidence>
<feature type="domain" description="EF-hand" evidence="21">
    <location>
        <begin position="1175"/>
        <end position="1210"/>
    </location>
</feature>
<evidence type="ECO:0000313" key="23">
    <source>
        <dbReference type="Proteomes" id="UP000682877"/>
    </source>
</evidence>
<feature type="region of interest" description="Disordered" evidence="19">
    <location>
        <begin position="234"/>
        <end position="261"/>
    </location>
</feature>
<keyword evidence="7" id="KW-0418">Kinase</keyword>
<dbReference type="InterPro" id="IPR003817">
    <property type="entry name" value="PS_Dcarbxylase"/>
</dbReference>
<dbReference type="PROSITE" id="PS50222">
    <property type="entry name" value="EF_HAND_2"/>
    <property type="match status" value="2"/>
</dbReference>
<dbReference type="Proteomes" id="UP000682877">
    <property type="component" value="Chromosome 8"/>
</dbReference>
<sequence length="1512" mass="170564">MEVIDQWVAEFILRRQHNPMVAPINLISALQLGDSSDCIKLKVSSVLRDISNSLIRGTIDEGMLDLLEMLEKLLLQQHSLLMESHKSAYSWTAAECTLRFMWPMFSSDGLFTEVLERIWTKRTVSLKESGSDLVTYDLLKWETDFKKALQEPELYQRIRETNIRYTAISFLTQLLKEQWALLGSSSLESVAQRRFLKLKAVNVEGDVVDNIGDQSAVDESTRRLESDTIDIVNEPRGEREDGNGINRENANDGDGMECLENDGIDNVNAAEEEHTMSAQELEHEPNLGRACLYHGHDPPVIHRDLKCDNNIFVNGHLGQVKIGDLGLARMLRDCDSAHSVIGTPEFMAPELYEENYNELIDVYSFGMCFLEMITSEFPYSECNNPAQIYKEVVAGKLLGAFYRVGDIEAQRFIGKRLVSASKRVSAKEHFLNENEMATLKLEDDELGRTQTTITGKLNAEDNTIYLRVQIADENGMANNVFFPFDIMNDTSIDVAKETVIELEITDWELVEIARMIDGEISSLLSGWRNSNLRSLDSHLRYRSHFTSHFPGTLKKTLNLMENEESVFDAWSSSSEEFEHEALVEPTILAARNLDADISETEIKSFFSNIAEPGVDIYETRDENDCVVGSVAVMTFSSLEQTQAQRFSEALGSIGTADKPESVGILIKTFIPRSTSNGASLGFCYLYIQTDDKNEDQFKSCLERVDLNMGQISHVNLKHWVNEALLGNNERILVEKIERRKKSIEESMQQDQVNVLLPFSWKERPELFVFYEQKAFECWAIALYKGHYAARNIAGSSQSNPDLEAGVDAGSSQSVPDLEVEKIEAGVDAGSSLSVPDLDVEKVQAGVDKVQAVEDEVKAGVMKIYHGVDPRHLMSGLGINSMKNALPFMSKHGKGFKIHYRPTRHGSEEDFEIFANNTIRLARRVPVSVMIQLPPSFQEWDFATQVTHIPSVTDLCRMPFEKVMGHGLLIAAGAVEDGLQVLEFQDSFGLEHGAQGFIKLAFFKYLLKEGQRWETETQGRLKNRDGQSYDRSYKSFAFTVVIFVVLETQQEWTSGSLVFLSVNRLLELKSQIRKVPRKIDNSSVSDEFAVQRSQFGTQRRSFCWRKNGPSLARVSVFETSRLSRNKIIGYCELDIFDFVVQEPESACKSFDLLDPTSSNVVGTIFLSCAIEDPVETERRFAKRILSIVDYNQDGQLSFSEFSDLIKAFGNLVAANKKEELFKAADLNGDGVVTIDELAALLALQQEQEPIINNCPVCGEALQLSDKLNAMIHMTLCFDEGTGNQVMTGGFLTDRQASYGWMFKLSEWTHLSTYDVGLNTGSSASYIVVIDRKSKRLVEELIDSKIVLSMRAIYQSKIGFRLMDQGAKEILQRLSEKQGKKMSSFGVEIFCLLLDQINMAEVKYSLQHFKTFNEFFIRELKPGARPIACMKRDDVAVCAADCRVMAFQSVEDSTRFWIKDSIRIDEDLLVNSGRSLETLVRVGMQLGDLAQQQQILRRINDLSPVLMTQRSNGQ</sequence>
<dbReference type="PANTHER" id="PTHR13902">
    <property type="entry name" value="SERINE/THREONINE-PROTEIN KINASE WNK WITH NO LYSINE -RELATED"/>
    <property type="match status" value="1"/>
</dbReference>
<evidence type="ECO:0000256" key="1">
    <source>
        <dbReference type="ARBA" id="ARBA00004308"/>
    </source>
</evidence>
<reference evidence="22" key="1">
    <citation type="submission" date="2021-01" db="EMBL/GenBank/DDBJ databases">
        <authorList>
            <person name="Bezrukov I."/>
        </authorList>
    </citation>
    <scope>NUCLEOTIDE SEQUENCE</scope>
</reference>
<evidence type="ECO:0000256" key="19">
    <source>
        <dbReference type="SAM" id="MobiDB-lite"/>
    </source>
</evidence>
<evidence type="ECO:0000256" key="13">
    <source>
        <dbReference type="ARBA" id="ARBA00023209"/>
    </source>
</evidence>
<dbReference type="Pfam" id="PF02666">
    <property type="entry name" value="PS_Dcarbxylase"/>
    <property type="match status" value="1"/>
</dbReference>
<evidence type="ECO:0000256" key="14">
    <source>
        <dbReference type="ARBA" id="ARBA00023239"/>
    </source>
</evidence>
<gene>
    <name evidence="22" type="ORF">AARE701A_LOCUS21717</name>
</gene>
<evidence type="ECO:0000256" key="10">
    <source>
        <dbReference type="ARBA" id="ARBA00023098"/>
    </source>
</evidence>
<keyword evidence="4" id="KW-0808">Transferase</keyword>
<dbReference type="InterPro" id="IPR050588">
    <property type="entry name" value="WNK_Ser-Thr_kinase"/>
</dbReference>
<keyword evidence="13" id="KW-0594">Phospholipid biosynthesis</keyword>
<evidence type="ECO:0000256" key="4">
    <source>
        <dbReference type="ARBA" id="ARBA00022527"/>
    </source>
</evidence>
<comment type="catalytic activity">
    <reaction evidence="18">
        <text>L-seryl-[protein] + ATP = O-phospho-L-seryl-[protein] + ADP + H(+)</text>
        <dbReference type="Rhea" id="RHEA:17989"/>
        <dbReference type="Rhea" id="RHEA-COMP:9863"/>
        <dbReference type="Rhea" id="RHEA-COMP:11604"/>
        <dbReference type="ChEBI" id="CHEBI:15378"/>
        <dbReference type="ChEBI" id="CHEBI:29999"/>
        <dbReference type="ChEBI" id="CHEBI:30616"/>
        <dbReference type="ChEBI" id="CHEBI:83421"/>
        <dbReference type="ChEBI" id="CHEBI:456216"/>
        <dbReference type="EC" id="2.7.11.1"/>
    </reaction>
</comment>
<dbReference type="SUPFAM" id="SSF56112">
    <property type="entry name" value="Protein kinase-like (PK-like)"/>
    <property type="match status" value="1"/>
</dbReference>
<dbReference type="CDD" id="cd00051">
    <property type="entry name" value="EFh"/>
    <property type="match status" value="1"/>
</dbReference>
<dbReference type="FunFam" id="1.10.238.10:FF:000200">
    <property type="entry name" value="Phosphatidylserine decarboxylase proenzyme 2"/>
    <property type="match status" value="1"/>
</dbReference>
<dbReference type="InterPro" id="IPR018247">
    <property type="entry name" value="EF_Hand_1_Ca_BS"/>
</dbReference>
<evidence type="ECO:0000256" key="2">
    <source>
        <dbReference type="ARBA" id="ARBA00012513"/>
    </source>
</evidence>
<dbReference type="Gene3D" id="1.10.238.10">
    <property type="entry name" value="EF-hand"/>
    <property type="match status" value="1"/>
</dbReference>
<keyword evidence="5" id="KW-0479">Metal-binding</keyword>
<keyword evidence="23" id="KW-1185">Reference proteome</keyword>
<dbReference type="InterPro" id="IPR011992">
    <property type="entry name" value="EF-hand-dom_pair"/>
</dbReference>
<keyword evidence="11" id="KW-0472">Membrane</keyword>
<evidence type="ECO:0000256" key="17">
    <source>
        <dbReference type="ARBA" id="ARBA00047899"/>
    </source>
</evidence>
<accession>A0A8S2B5F2</accession>